<dbReference type="Gene3D" id="1.10.357.10">
    <property type="entry name" value="Tetracycline Repressor, domain 2"/>
    <property type="match status" value="1"/>
</dbReference>
<evidence type="ECO:0000313" key="7">
    <source>
        <dbReference type="Proteomes" id="UP000056968"/>
    </source>
</evidence>
<dbReference type="InterPro" id="IPR050109">
    <property type="entry name" value="HTH-type_TetR-like_transc_reg"/>
</dbReference>
<dbReference type="InterPro" id="IPR009057">
    <property type="entry name" value="Homeodomain-like_sf"/>
</dbReference>
<gene>
    <name evidence="6" type="ORF">ATN00_09745</name>
</gene>
<name>A0A0S3EYQ5_9SPHN</name>
<evidence type="ECO:0000256" key="1">
    <source>
        <dbReference type="ARBA" id="ARBA00023015"/>
    </source>
</evidence>
<sequence length="177" mass="19686">MGFAGASIERIARAAGLTRSAVYRRHGDKRQLFDHVLRLQIAQLEAQADAAILPSDDPLVALRRTAEAYCRFVTSPTAIDLQRIVIWGASAAMRKEMSAIPSLPSELADQVDRRIASAQAAGMLKPAPIDLWRTALLRLVTEGPRWQALTSAEPWTETRIREDFDRMWDIFIAMAGT</sequence>
<dbReference type="InterPro" id="IPR036271">
    <property type="entry name" value="Tet_transcr_reg_TetR-rel_C_sf"/>
</dbReference>
<dbReference type="Pfam" id="PF14246">
    <property type="entry name" value="TetR_C_7"/>
    <property type="match status" value="1"/>
</dbReference>
<keyword evidence="1" id="KW-0805">Transcription regulation</keyword>
<evidence type="ECO:0000313" key="6">
    <source>
        <dbReference type="EMBL" id="ALR20545.1"/>
    </source>
</evidence>
<evidence type="ECO:0000256" key="2">
    <source>
        <dbReference type="ARBA" id="ARBA00023125"/>
    </source>
</evidence>
<dbReference type="Pfam" id="PF00440">
    <property type="entry name" value="TetR_N"/>
    <property type="match status" value="1"/>
</dbReference>
<keyword evidence="2 4" id="KW-0238">DNA-binding</keyword>
<reference evidence="6 7" key="1">
    <citation type="submission" date="2015-11" db="EMBL/GenBank/DDBJ databases">
        <title>A Two-component Flavoprotein Monooxygenase System MeaXY Responsible for para-Hydroxylation of 2-Methyl-6-ethylaniline and 2,6-Diethylaniline in Sphingobium baderi DE-13.</title>
        <authorList>
            <person name="Cheng M."/>
            <person name="Meng Q."/>
            <person name="Yang Y."/>
            <person name="Chu C."/>
            <person name="Yan X."/>
            <person name="He J."/>
            <person name="Li S."/>
        </authorList>
    </citation>
    <scope>NUCLEOTIDE SEQUENCE [LARGE SCALE GENOMIC DNA]</scope>
    <source>
        <strain evidence="6 7">DE-13</strain>
    </source>
</reference>
<dbReference type="PROSITE" id="PS50977">
    <property type="entry name" value="HTH_TETR_2"/>
    <property type="match status" value="1"/>
</dbReference>
<dbReference type="InterPro" id="IPR039536">
    <property type="entry name" value="TetR_C_Proteobacteria"/>
</dbReference>
<dbReference type="GO" id="GO:0000976">
    <property type="term" value="F:transcription cis-regulatory region binding"/>
    <property type="evidence" value="ECO:0007669"/>
    <property type="project" value="TreeGrafter"/>
</dbReference>
<dbReference type="AlphaFoldDB" id="A0A0S3EYQ5"/>
<evidence type="ECO:0000259" key="5">
    <source>
        <dbReference type="PROSITE" id="PS50977"/>
    </source>
</evidence>
<dbReference type="KEGG" id="sbd:ATN00_09745"/>
<proteinExistence type="predicted"/>
<dbReference type="SUPFAM" id="SSF48498">
    <property type="entry name" value="Tetracyclin repressor-like, C-terminal domain"/>
    <property type="match status" value="1"/>
</dbReference>
<dbReference type="PANTHER" id="PTHR30055:SF234">
    <property type="entry name" value="HTH-TYPE TRANSCRIPTIONAL REGULATOR BETI"/>
    <property type="match status" value="1"/>
</dbReference>
<dbReference type="PANTHER" id="PTHR30055">
    <property type="entry name" value="HTH-TYPE TRANSCRIPTIONAL REGULATOR RUTR"/>
    <property type="match status" value="1"/>
</dbReference>
<organism evidence="6 7">
    <name type="scientific">Sphingobium baderi</name>
    <dbReference type="NCBI Taxonomy" id="1332080"/>
    <lineage>
        <taxon>Bacteria</taxon>
        <taxon>Pseudomonadati</taxon>
        <taxon>Pseudomonadota</taxon>
        <taxon>Alphaproteobacteria</taxon>
        <taxon>Sphingomonadales</taxon>
        <taxon>Sphingomonadaceae</taxon>
        <taxon>Sphingobium</taxon>
    </lineage>
</organism>
<dbReference type="GO" id="GO:0003700">
    <property type="term" value="F:DNA-binding transcription factor activity"/>
    <property type="evidence" value="ECO:0007669"/>
    <property type="project" value="TreeGrafter"/>
</dbReference>
<protein>
    <recommendedName>
        <fullName evidence="5">HTH tetR-type domain-containing protein</fullName>
    </recommendedName>
</protein>
<accession>A0A0S3EYQ5</accession>
<evidence type="ECO:0000256" key="4">
    <source>
        <dbReference type="PROSITE-ProRule" id="PRU00335"/>
    </source>
</evidence>
<dbReference type="SUPFAM" id="SSF46689">
    <property type="entry name" value="Homeodomain-like"/>
    <property type="match status" value="1"/>
</dbReference>
<dbReference type="InterPro" id="IPR001647">
    <property type="entry name" value="HTH_TetR"/>
</dbReference>
<keyword evidence="3" id="KW-0804">Transcription</keyword>
<dbReference type="STRING" id="1332080.ATN00_09745"/>
<dbReference type="Proteomes" id="UP000056968">
    <property type="component" value="Chromosome"/>
</dbReference>
<dbReference type="EMBL" id="CP013264">
    <property type="protein sequence ID" value="ALR20545.1"/>
    <property type="molecule type" value="Genomic_DNA"/>
</dbReference>
<feature type="DNA-binding region" description="H-T-H motif" evidence="4">
    <location>
        <begin position="7"/>
        <end position="26"/>
    </location>
</feature>
<keyword evidence="7" id="KW-1185">Reference proteome</keyword>
<feature type="domain" description="HTH tetR-type" evidence="5">
    <location>
        <begin position="1"/>
        <end position="44"/>
    </location>
</feature>
<evidence type="ECO:0000256" key="3">
    <source>
        <dbReference type="ARBA" id="ARBA00023163"/>
    </source>
</evidence>